<dbReference type="Gene3D" id="2.60.40.10">
    <property type="entry name" value="Immunoglobulins"/>
    <property type="match status" value="2"/>
</dbReference>
<accession>F9W369</accession>
<comment type="caution">
    <text evidence="2">The sequence shown here is derived from an EMBL/GenBank/DDBJ whole genome shotgun (WGS) entry which is preliminary data.</text>
</comment>
<name>F9W369_TRYCI</name>
<dbReference type="VEuPathDB" id="TriTrypDB:TcIL3000_0_25480"/>
<protein>
    <submittedName>
        <fullName evidence="2">WGS project CAEQ00000000 data, annotated contig 1010</fullName>
    </submittedName>
</protein>
<dbReference type="OMA" id="KPASHPW"/>
<dbReference type="PANTHER" id="PTHR46348">
    <property type="entry name" value="DELETED IN LUNG AND ESOPHAGEAL CANCER PROTEIN 1"/>
    <property type="match status" value="1"/>
</dbReference>
<gene>
    <name evidence="2" type="ORF">TCIL3000_0_25480</name>
</gene>
<feature type="compositionally biased region" description="Basic and acidic residues" evidence="1">
    <location>
        <begin position="1809"/>
        <end position="1821"/>
    </location>
</feature>
<evidence type="ECO:0000313" key="3">
    <source>
        <dbReference type="Proteomes" id="UP000000702"/>
    </source>
</evidence>
<reference evidence="2 3" key="2">
    <citation type="journal article" date="2012" name="Proc. Natl. Acad. Sci. U.S.A.">
        <title>Antigenic diversity is generated by distinct evolutionary mechanisms in African trypanosome species.</title>
        <authorList>
            <person name="Jackson A.P."/>
            <person name="Berry A."/>
            <person name="Aslett M."/>
            <person name="Allison H.C."/>
            <person name="Burton P."/>
            <person name="Vavrova-Anderson J."/>
            <person name="Brown R."/>
            <person name="Browne H."/>
            <person name="Corton N."/>
            <person name="Hauser H."/>
            <person name="Gamble J."/>
            <person name="Gilderthorp R."/>
            <person name="Marcello L."/>
            <person name="McQuillan J."/>
            <person name="Otto T.D."/>
            <person name="Quail M.A."/>
            <person name="Sanders M.J."/>
            <person name="van Tonder A."/>
            <person name="Ginger M.L."/>
            <person name="Field M.C."/>
            <person name="Barry J.D."/>
            <person name="Hertz-Fowler C."/>
            <person name="Berriman M."/>
        </authorList>
    </citation>
    <scope>NUCLEOTIDE SEQUENCE [LARGE SCALE GENOMIC DNA]</scope>
    <source>
        <strain evidence="2 3">IL3000</strain>
    </source>
</reference>
<sequence length="2323" mass="253539">MAGNVLSDGTTATDRPEQLVEALLDCSWLTQGVELFAEELKDLEQLEESESKVFQMQRTELCDVSDMGRDSYDGSSASQDRRTGLRMRKSPTVPKVKGLDPSLSRGSCGTGWRGSGSATTLTTSPMARQEKIGPATSSRGYDSCFQALQLLKQKIRQVRDEMDHQRSLSLRQLRYFTARNLEEYLPNEVLLGVPERTRRFKSGTSTAGGSDEECIKPMQREDAASCVSTNAGDSRSIGTAVYSPCGSATSLPVALDFVIDSTNFISDLNAALERNYGVVNPLTEGRRSVGFGQPSPSTKRLSTALSVHRPGNAMELGEPAWLCSVLPPIAPVNGGSTAVVSGEELTDRCVGEIDMECKDTRGGKRGPKLPQLKSHAGGDGWETSGDLAQKGGKAKGVAASPAQIKPVGSTSIASNMDAPIRCSAVGNSVNLRTNMGVEVSTVVRFSNDTRRRLNIRLQRASHPWLKYSIVGVSAGKHLSEPTGVCIAVDAPLNYCEYVDVRLTFQPDTMKEPSINEVLRLGYCLDLNSRGGEGGFWSFHEVSVQCETILPEFRLVPLEGMPSVVEGSSNVDMVNVLNEAPSRAASSGMEHVTTVEFPCTFVLNSFTRYFYLENVGSSATVALSTSSPAFRVALPAEGAIEIPSGNAVCVAVCFCPVGEVSYEAEHLYVSAKGGECGPVVAKRSFGLKGKGVLPRIELLRVGTLGLSSYCGEKNGGIRHYFLPDTTPGVEAVEEVVARNNCPMTVEFVWQVLVVGGGLTEVDLHITPHRGVLPPFEETSFLVTVKPSTAEPVAAVLNLFLEGLPMLPSEARERGWKVELAGAPLDSCAGGPNISEEVTRSLTRNRMLPALPGIDLLRQMMDPCNAFQQYMVQQPLDTFGVFAGGFYLFADPLPPRLMIIPSCFEEGLDCLIHGENARRVMLQNSSQRPLHFIFDPQPNEYPPGVCFASTYDPNAVDVRFEPRTGCVPPYGSTSVTFFYTLKEIGFHAMSVNCYVPELSDHAECVVGAVQEVPCTYKLHLKVMAVGPSLTVSTNVLDFGLIEHGRESEASFTVTNDNPIPVMFKLQDPMAREPPRFVFLPEAFCLGAGESVEVTVYRQALDVNESQIFFELVVHNGGTIAIETRADIQKQMLELRETTVNYGVVPNGSWTTKYLVLSNPFAFDIPYSVNVVTIPPHIAVNLPPPGVVRAGCLDVHIPIQCSFSICEAGGENKALLCVKNMRVPQDMPIELCCDTVKELAVTVDLIHIPSACDQSNPAVYTPSTVGSALPPVPEMQLSSYIESLLWNLVELQVLGHSEGSKMEHKNCTDPVHATVIDGPSTCGAKETVVAMLGGKGTVLRPYCSPLSLQAILPDREPVLSELAVLRIQNLTGCHSTYDAACTQYSVVEALYNIRSSPRQHRTSVRHTKRSKSISPTLPRRRTVGGGRSASPHRATGGRSLVSDVNNKHPSPQLGLAALEAKREAGGLQSSFWCKNLDGAERREFERRAALAGAQDVLLDGRGFAPIFGGLINCALGPFADLKIPISFCANLPGRYEETLRVRCGTMPPMNIPVALELRGKPLLLDAATAGHLTTDGKEVLLMPSVLAGVGRSQRTVRLVNRLPRDVNVTFNIFLTNVTLSVFAVDEDVAANEVTLRVGPVTEEDHRLESEAKGQVASVPGRFFLPALGSQLVMIEYAPSANFIEQGSVEREWRGGVIITSEFAETSFNDSFIIDEFYRTNTRYRPIERILRKQTRDTDACWSKSLLHPIAVLKVQHPSITRAGVVKNGSVIIPDLADAKIRNQDDSSRSKLLVASDVSQLAHTSSTDDDSSDSDKEDLRADAKGLQRCTPQSQAIGTVTSSSDSVDEERAQLLAFIEKRRRDLAEYSRRFLIPIELELQARCGLARLAVEPSENLVKFPTCVDGERCTQTILLTNLSCALIAFMIDLPSQSFRVVETRFISMDEEYRRQEAENEKTKLSRKAVENLKWCSLEERRRARRVLARGKSKEHTDKGVTQVLLERHPTLTGSPVSCHGKVSSGVTVTKYQLFPHDALQVVIEYHNESKDDMDRLACEGATLTGELDILYLPSVSSILDQQQGSVTDNKKAFHPPPVVELKQSIPLSLTFAKPSVSCTPSFLWFFPGQQLHDGRKQQHYKQKLQLVSTHPSPLTFKIVLSDTSSHLDLVPARCNAPSGLCSRDPPSTKPQVLNGGMTVKADTSAVFSRERKLHELGTYIRDDGAPIVEAAITEERSVAHHGEKLSQWVNGCLPQGGRGDAVEDPSRFTVTPMEGTIPSATRGGQPGVFEIYVDFQEHSNMRFESAFDVFIGCNHTRACSFFVRGDSRDTEM</sequence>
<feature type="compositionally biased region" description="Basic residues" evidence="1">
    <location>
        <begin position="1394"/>
        <end position="1408"/>
    </location>
</feature>
<dbReference type="PANTHER" id="PTHR46348:SF1">
    <property type="entry name" value="DELETED IN LUNG AND ESOPHAGEAL CANCER PROTEIN 1"/>
    <property type="match status" value="1"/>
</dbReference>
<evidence type="ECO:0000313" key="2">
    <source>
        <dbReference type="EMBL" id="CCD11577.1"/>
    </source>
</evidence>
<dbReference type="InterPro" id="IPR013783">
    <property type="entry name" value="Ig-like_fold"/>
</dbReference>
<feature type="region of interest" description="Disordered" evidence="1">
    <location>
        <begin position="65"/>
        <end position="121"/>
    </location>
</feature>
<dbReference type="GO" id="GO:0015631">
    <property type="term" value="F:tubulin binding"/>
    <property type="evidence" value="ECO:0007669"/>
    <property type="project" value="TreeGrafter"/>
</dbReference>
<keyword evidence="3" id="KW-1185">Reference proteome</keyword>
<dbReference type="GO" id="GO:0005737">
    <property type="term" value="C:cytoplasm"/>
    <property type="evidence" value="ECO:0007669"/>
    <property type="project" value="TreeGrafter"/>
</dbReference>
<dbReference type="GO" id="GO:0005929">
    <property type="term" value="C:cilium"/>
    <property type="evidence" value="ECO:0007669"/>
    <property type="project" value="TreeGrafter"/>
</dbReference>
<dbReference type="GO" id="GO:0008285">
    <property type="term" value="P:negative regulation of cell population proliferation"/>
    <property type="evidence" value="ECO:0007669"/>
    <property type="project" value="InterPro"/>
</dbReference>
<feature type="region of interest" description="Disordered" evidence="1">
    <location>
        <begin position="359"/>
        <end position="401"/>
    </location>
</feature>
<dbReference type="Proteomes" id="UP000000702">
    <property type="component" value="Unassembled WGS sequence"/>
</dbReference>
<feature type="region of interest" description="Disordered" evidence="1">
    <location>
        <begin position="1393"/>
        <end position="1442"/>
    </location>
</feature>
<organism evidence="2 3">
    <name type="scientific">Trypanosoma congolense (strain IL3000)</name>
    <dbReference type="NCBI Taxonomy" id="1068625"/>
    <lineage>
        <taxon>Eukaryota</taxon>
        <taxon>Discoba</taxon>
        <taxon>Euglenozoa</taxon>
        <taxon>Kinetoplastea</taxon>
        <taxon>Metakinetoplastina</taxon>
        <taxon>Trypanosomatida</taxon>
        <taxon>Trypanosomatidae</taxon>
        <taxon>Trypanosoma</taxon>
        <taxon>Nannomonas</taxon>
    </lineage>
</organism>
<dbReference type="EMBL" id="CAEQ01000363">
    <property type="protein sequence ID" value="CCD11577.1"/>
    <property type="molecule type" value="Genomic_DNA"/>
</dbReference>
<evidence type="ECO:0000256" key="1">
    <source>
        <dbReference type="SAM" id="MobiDB-lite"/>
    </source>
</evidence>
<reference evidence="3" key="1">
    <citation type="submission" date="2011-07" db="EMBL/GenBank/DDBJ databases">
        <title>Divergent evolution of antigenic variation in African trypanosomes.</title>
        <authorList>
            <person name="Jackson A.P."/>
            <person name="Berry A."/>
            <person name="Allison H.C."/>
            <person name="Burton P."/>
            <person name="Anderson J."/>
            <person name="Aslett M."/>
            <person name="Brown R."/>
            <person name="Corton N."/>
            <person name="Harris D."/>
            <person name="Hauser H."/>
            <person name="Gamble J."/>
            <person name="Gilderthorp R."/>
            <person name="McQuillan J."/>
            <person name="Quail M.A."/>
            <person name="Sanders M."/>
            <person name="Van Tonder A."/>
            <person name="Ginger M.L."/>
            <person name="Donelson J.E."/>
            <person name="Field M.C."/>
            <person name="Barry J.D."/>
            <person name="Berriman M."/>
            <person name="Hertz-Fowler C."/>
        </authorList>
    </citation>
    <scope>NUCLEOTIDE SEQUENCE [LARGE SCALE GENOMIC DNA]</scope>
    <source>
        <strain evidence="3">IL3000</strain>
    </source>
</reference>
<dbReference type="InterPro" id="IPR033304">
    <property type="entry name" value="DLEC1"/>
</dbReference>
<feature type="region of interest" description="Disordered" evidence="1">
    <location>
        <begin position="1799"/>
        <end position="1822"/>
    </location>
</feature>
<proteinExistence type="predicted"/>